<keyword evidence="6" id="KW-1185">Reference proteome</keyword>
<keyword evidence="2" id="KW-0812">Transmembrane</keyword>
<dbReference type="PANTHER" id="PTHR30203:SF33">
    <property type="entry name" value="BLR4455 PROTEIN"/>
    <property type="match status" value="1"/>
</dbReference>
<keyword evidence="3" id="KW-0175">Coiled coil</keyword>
<dbReference type="SUPFAM" id="SSF56954">
    <property type="entry name" value="Outer membrane efflux proteins (OEP)"/>
    <property type="match status" value="1"/>
</dbReference>
<organism evidence="5 6">
    <name type="scientific">Diaphorobacter aerolatus</name>
    <dbReference type="NCBI Taxonomy" id="1288495"/>
    <lineage>
        <taxon>Bacteria</taxon>
        <taxon>Pseudomonadati</taxon>
        <taxon>Pseudomonadota</taxon>
        <taxon>Betaproteobacteria</taxon>
        <taxon>Burkholderiales</taxon>
        <taxon>Comamonadaceae</taxon>
        <taxon>Diaphorobacter</taxon>
    </lineage>
</organism>
<evidence type="ECO:0000256" key="2">
    <source>
        <dbReference type="RuleBase" id="RU362097"/>
    </source>
</evidence>
<accession>A0A7H0GIJ8</accession>
<dbReference type="InterPro" id="IPR003423">
    <property type="entry name" value="OMP_efflux"/>
</dbReference>
<feature type="compositionally biased region" description="Low complexity" evidence="4">
    <location>
        <begin position="133"/>
        <end position="146"/>
    </location>
</feature>
<comment type="subcellular location">
    <subcellularLocation>
        <location evidence="2">Cell membrane</location>
        <topology evidence="2">Lipid-anchor</topology>
    </subcellularLocation>
</comment>
<keyword evidence="2" id="KW-1134">Transmembrane beta strand</keyword>
<dbReference type="KEGG" id="daer:H9K75_18970"/>
<keyword evidence="2" id="KW-0564">Palmitate</keyword>
<keyword evidence="2" id="KW-0732">Signal</keyword>
<reference evidence="5 6" key="1">
    <citation type="submission" date="2020-08" db="EMBL/GenBank/DDBJ databases">
        <title>Genome sequence of Diaphorobacter aerolatus KACC 16536T.</title>
        <authorList>
            <person name="Hyun D.-W."/>
            <person name="Bae J.-W."/>
        </authorList>
    </citation>
    <scope>NUCLEOTIDE SEQUENCE [LARGE SCALE GENOMIC DNA]</scope>
    <source>
        <strain evidence="5 6">KACC 16536</strain>
    </source>
</reference>
<dbReference type="Proteomes" id="UP000516028">
    <property type="component" value="Chromosome"/>
</dbReference>
<dbReference type="RefSeq" id="WP_187723789.1">
    <property type="nucleotide sequence ID" value="NZ_CP060783.1"/>
</dbReference>
<dbReference type="Gene3D" id="1.20.1600.10">
    <property type="entry name" value="Outer membrane efflux proteins (OEP)"/>
    <property type="match status" value="1"/>
</dbReference>
<protein>
    <submittedName>
        <fullName evidence="5">Efflux transporter outer membrane subunit</fullName>
    </submittedName>
</protein>
<gene>
    <name evidence="5" type="ORF">H9K75_18970</name>
</gene>
<dbReference type="GO" id="GO:0005886">
    <property type="term" value="C:plasma membrane"/>
    <property type="evidence" value="ECO:0007669"/>
    <property type="project" value="UniProtKB-SubCell"/>
</dbReference>
<keyword evidence="2" id="KW-0449">Lipoprotein</keyword>
<evidence type="ECO:0000256" key="1">
    <source>
        <dbReference type="ARBA" id="ARBA00007613"/>
    </source>
</evidence>
<evidence type="ECO:0000256" key="4">
    <source>
        <dbReference type="SAM" id="MobiDB-lite"/>
    </source>
</evidence>
<dbReference type="PROSITE" id="PS51257">
    <property type="entry name" value="PROKAR_LIPOPROTEIN"/>
    <property type="match status" value="1"/>
</dbReference>
<evidence type="ECO:0000313" key="5">
    <source>
        <dbReference type="EMBL" id="QNP48114.1"/>
    </source>
</evidence>
<dbReference type="AlphaFoldDB" id="A0A7H0GIJ8"/>
<sequence>MTKPFVLSLLSIALLLAGCSTQEPYQRPSLDVPEHFKEAAKLADASGIWQPARTGANGASPVDVPAEWWKLYGDATLDGLQSEAQAGNQTLAQAAARVRAAQAAVASSRASLFPTIGTTGSGSRAKSSGGNYTDSSTGQTTSRSGSINNNFSLGLNASWEVDLWGRVAGMVSADEATAQARGYDLAAARLSMQASVAQTYFSLRAAEAQQRLLKETLDAYTQSWELTRNRYRSGVASSADVAQAESQYKSTEAQLIESQSTRAQLEHALAALLGKAPAAFSLSETGVLPTPPMVPAMLPSKLLEQRPDIAAAERSVAAANTEIGVARAAYFPSLTLSAATGFRGSTLSNLLSAPNLFWSLGPALALSIFDGGARSAAVESSRAQLDLAAATYRQTVITALQEVEDNLVMADALTRELQVQTEAAAAARKALTVANNQYKAGIVTYLNVLSAQTTVLSAERSLIDVQNRRLAAVNTLLKNVAGSFEEPVVR</sequence>
<feature type="region of interest" description="Disordered" evidence="4">
    <location>
        <begin position="117"/>
        <end position="146"/>
    </location>
</feature>
<dbReference type="Pfam" id="PF02321">
    <property type="entry name" value="OEP"/>
    <property type="match status" value="2"/>
</dbReference>
<dbReference type="EMBL" id="CP060783">
    <property type="protein sequence ID" value="QNP48114.1"/>
    <property type="molecule type" value="Genomic_DNA"/>
</dbReference>
<feature type="compositionally biased region" description="Polar residues" evidence="4">
    <location>
        <begin position="117"/>
        <end position="132"/>
    </location>
</feature>
<dbReference type="InterPro" id="IPR010131">
    <property type="entry name" value="MdtP/NodT-like"/>
</dbReference>
<keyword evidence="2" id="KW-0472">Membrane</keyword>
<proteinExistence type="inferred from homology"/>
<feature type="coiled-coil region" evidence="3">
    <location>
        <begin position="203"/>
        <end position="261"/>
    </location>
</feature>
<dbReference type="GO" id="GO:0015562">
    <property type="term" value="F:efflux transmembrane transporter activity"/>
    <property type="evidence" value="ECO:0007669"/>
    <property type="project" value="InterPro"/>
</dbReference>
<dbReference type="Gene3D" id="2.20.200.10">
    <property type="entry name" value="Outer membrane efflux proteins (OEP)"/>
    <property type="match status" value="1"/>
</dbReference>
<feature type="signal peptide" evidence="2">
    <location>
        <begin position="1"/>
        <end position="22"/>
    </location>
</feature>
<comment type="similarity">
    <text evidence="1 2">Belongs to the outer membrane factor (OMF) (TC 1.B.17) family.</text>
</comment>
<feature type="chain" id="PRO_5029033103" evidence="2">
    <location>
        <begin position="23"/>
        <end position="490"/>
    </location>
</feature>
<evidence type="ECO:0000256" key="3">
    <source>
        <dbReference type="SAM" id="Coils"/>
    </source>
</evidence>
<evidence type="ECO:0000313" key="6">
    <source>
        <dbReference type="Proteomes" id="UP000516028"/>
    </source>
</evidence>
<dbReference type="PANTHER" id="PTHR30203">
    <property type="entry name" value="OUTER MEMBRANE CATION EFFLUX PROTEIN"/>
    <property type="match status" value="1"/>
</dbReference>
<dbReference type="NCBIfam" id="TIGR01845">
    <property type="entry name" value="outer_NodT"/>
    <property type="match status" value="1"/>
</dbReference>
<name>A0A7H0GIJ8_9BURK</name>